<reference evidence="3 4" key="1">
    <citation type="submission" date="2018-05" db="EMBL/GenBank/DDBJ databases">
        <title>Marinilabilia rubrum sp. nov., isolated from saltern sediment.</title>
        <authorList>
            <person name="Zhang R."/>
        </authorList>
    </citation>
    <scope>NUCLEOTIDE SEQUENCE [LARGE SCALE GENOMIC DNA]</scope>
    <source>
        <strain evidence="3 4">WTE16</strain>
    </source>
</reference>
<dbReference type="InterPro" id="IPR001453">
    <property type="entry name" value="MoaB/Mog_dom"/>
</dbReference>
<dbReference type="SMART" id="SM00852">
    <property type="entry name" value="MoCF_biosynth"/>
    <property type="match status" value="1"/>
</dbReference>
<dbReference type="InterPro" id="IPR050101">
    <property type="entry name" value="CinA"/>
</dbReference>
<dbReference type="PANTHER" id="PTHR13939">
    <property type="entry name" value="NICOTINAMIDE-NUCLEOTIDE AMIDOHYDROLASE PNCC"/>
    <property type="match status" value="1"/>
</dbReference>
<dbReference type="PANTHER" id="PTHR13939:SF0">
    <property type="entry name" value="NMN AMIDOHYDROLASE-LIKE PROTEIN YFAY"/>
    <property type="match status" value="1"/>
</dbReference>
<dbReference type="Proteomes" id="UP000244956">
    <property type="component" value="Unassembled WGS sequence"/>
</dbReference>
<dbReference type="InterPro" id="IPR036653">
    <property type="entry name" value="CinA-like_C"/>
</dbReference>
<dbReference type="AlphaFoldDB" id="A0A2U2BAN4"/>
<dbReference type="SUPFAM" id="SSF53218">
    <property type="entry name" value="Molybdenum cofactor biosynthesis proteins"/>
    <property type="match status" value="1"/>
</dbReference>
<accession>A0A2U2BAN4</accession>
<evidence type="ECO:0000313" key="4">
    <source>
        <dbReference type="Proteomes" id="UP000244956"/>
    </source>
</evidence>
<proteinExistence type="inferred from homology"/>
<feature type="domain" description="MoaB/Mog" evidence="2">
    <location>
        <begin position="3"/>
        <end position="170"/>
    </location>
</feature>
<dbReference type="RefSeq" id="WP_109263749.1">
    <property type="nucleotide sequence ID" value="NZ_QEWP01000004.1"/>
</dbReference>
<name>A0A2U2BAN4_9BACT</name>
<dbReference type="InterPro" id="IPR008136">
    <property type="entry name" value="CinA_C"/>
</dbReference>
<dbReference type="Gene3D" id="3.90.950.20">
    <property type="entry name" value="CinA-like"/>
    <property type="match status" value="1"/>
</dbReference>
<sequence length="415" mass="45653">MVEIITIGDELLIGQVIDTNSAWMGRELNLAGFDVQRITSVSDKKEEIEEALISAAKRAKIVLMTGGLGPTRDDITKKTLCEFFNTRLVFNDQVFKDIQEFLRGRVKNINDLNREQAMVPEKCQVIRNARGTAPIMWFDYNDSVVVSMPGVPSEMKIAMSGSIIPRLKDKYTPGHIFHKTVLVHNIPEAVLAEMLSHWEDNLPKHIKLAYLPAPGRIRLRLSGRGDDLNLIKTGIDKAVDALRPIIGNNIYGEEDLSASEVFASFFKNTGKSISLAESCSGGYLAHLITSIPGSSKYFEGSLVTYSNKMKQQLLGVKPEDIQEFGAVSEPVVEQMALGALKATGSDYAIATSGIAGPEGGTEQKPVGTVWMAWAGPGKKVVSKVFRFGKDRERNIVRTGETALIELMQRIKEGVL</sequence>
<dbReference type="InterPro" id="IPR036425">
    <property type="entry name" value="MoaB/Mog-like_dom_sf"/>
</dbReference>
<dbReference type="Pfam" id="PF00994">
    <property type="entry name" value="MoCF_biosynth"/>
    <property type="match status" value="1"/>
</dbReference>
<dbReference type="CDD" id="cd00885">
    <property type="entry name" value="cinA"/>
    <property type="match status" value="1"/>
</dbReference>
<organism evidence="3 4">
    <name type="scientific">Marinilabilia rubra</name>
    <dbReference type="NCBI Taxonomy" id="2162893"/>
    <lineage>
        <taxon>Bacteria</taxon>
        <taxon>Pseudomonadati</taxon>
        <taxon>Bacteroidota</taxon>
        <taxon>Bacteroidia</taxon>
        <taxon>Marinilabiliales</taxon>
        <taxon>Marinilabiliaceae</taxon>
        <taxon>Marinilabilia</taxon>
    </lineage>
</organism>
<evidence type="ECO:0000259" key="2">
    <source>
        <dbReference type="SMART" id="SM00852"/>
    </source>
</evidence>
<dbReference type="Pfam" id="PF18146">
    <property type="entry name" value="CinA_KH"/>
    <property type="match status" value="1"/>
</dbReference>
<dbReference type="SUPFAM" id="SSF142433">
    <property type="entry name" value="CinA-like"/>
    <property type="match status" value="1"/>
</dbReference>
<dbReference type="HAMAP" id="MF_00226_B">
    <property type="entry name" value="CinA_B"/>
    <property type="match status" value="1"/>
</dbReference>
<protein>
    <recommendedName>
        <fullName evidence="1">CinA-like protein</fullName>
    </recommendedName>
</protein>
<comment type="similarity">
    <text evidence="1">Belongs to the CinA family.</text>
</comment>
<evidence type="ECO:0000313" key="3">
    <source>
        <dbReference type="EMBL" id="PWE00126.1"/>
    </source>
</evidence>
<dbReference type="NCBIfam" id="TIGR00177">
    <property type="entry name" value="molyb_syn"/>
    <property type="match status" value="1"/>
</dbReference>
<keyword evidence="4" id="KW-1185">Reference proteome</keyword>
<dbReference type="OrthoDB" id="9801454at2"/>
<dbReference type="Pfam" id="PF02464">
    <property type="entry name" value="CinA"/>
    <property type="match status" value="1"/>
</dbReference>
<dbReference type="NCBIfam" id="TIGR00199">
    <property type="entry name" value="PncC_domain"/>
    <property type="match status" value="1"/>
</dbReference>
<dbReference type="NCBIfam" id="TIGR00200">
    <property type="entry name" value="cinA_nterm"/>
    <property type="match status" value="1"/>
</dbReference>
<dbReference type="InterPro" id="IPR008135">
    <property type="entry name" value="Competence-induced_CinA"/>
</dbReference>
<evidence type="ECO:0000256" key="1">
    <source>
        <dbReference type="HAMAP-Rule" id="MF_00226"/>
    </source>
</evidence>
<gene>
    <name evidence="3" type="ORF">DDZ16_07145</name>
</gene>
<dbReference type="EMBL" id="QEWP01000004">
    <property type="protein sequence ID" value="PWE00126.1"/>
    <property type="molecule type" value="Genomic_DNA"/>
</dbReference>
<dbReference type="InterPro" id="IPR041424">
    <property type="entry name" value="CinA_KH"/>
</dbReference>
<comment type="caution">
    <text evidence="3">The sequence shown here is derived from an EMBL/GenBank/DDBJ whole genome shotgun (WGS) entry which is preliminary data.</text>
</comment>
<dbReference type="Gene3D" id="3.40.980.10">
    <property type="entry name" value="MoaB/Mog-like domain"/>
    <property type="match status" value="1"/>
</dbReference>
<dbReference type="PIRSF" id="PIRSF006728">
    <property type="entry name" value="CinA"/>
    <property type="match status" value="1"/>
</dbReference>